<evidence type="ECO:0000313" key="1">
    <source>
        <dbReference type="EnsemblPlants" id="OMERI01G00170.2"/>
    </source>
</evidence>
<reference evidence="1" key="2">
    <citation type="submission" date="2018-05" db="EMBL/GenBank/DDBJ databases">
        <title>OmerRS3 (Oryza meridionalis Reference Sequence Version 3).</title>
        <authorList>
            <person name="Zhang J."/>
            <person name="Kudrna D."/>
            <person name="Lee S."/>
            <person name="Talag J."/>
            <person name="Welchert J."/>
            <person name="Wing R.A."/>
        </authorList>
    </citation>
    <scope>NUCLEOTIDE SEQUENCE [LARGE SCALE GENOMIC DNA]</scope>
    <source>
        <strain evidence="1">cv. OR44</strain>
    </source>
</reference>
<name>A0A0E0BVY1_9ORYZ</name>
<dbReference type="EnsemblPlants" id="OMERI01G00170.2">
    <property type="protein sequence ID" value="OMERI01G00170.2"/>
    <property type="gene ID" value="OMERI01G00170"/>
</dbReference>
<evidence type="ECO:0000313" key="2">
    <source>
        <dbReference type="Proteomes" id="UP000008021"/>
    </source>
</evidence>
<organism evidence="1">
    <name type="scientific">Oryza meridionalis</name>
    <dbReference type="NCBI Taxonomy" id="40149"/>
    <lineage>
        <taxon>Eukaryota</taxon>
        <taxon>Viridiplantae</taxon>
        <taxon>Streptophyta</taxon>
        <taxon>Embryophyta</taxon>
        <taxon>Tracheophyta</taxon>
        <taxon>Spermatophyta</taxon>
        <taxon>Magnoliopsida</taxon>
        <taxon>Liliopsida</taxon>
        <taxon>Poales</taxon>
        <taxon>Poaceae</taxon>
        <taxon>BOP clade</taxon>
        <taxon>Oryzoideae</taxon>
        <taxon>Oryzeae</taxon>
        <taxon>Oryzinae</taxon>
        <taxon>Oryza</taxon>
    </lineage>
</organism>
<reference evidence="1" key="1">
    <citation type="submission" date="2015-04" db="UniProtKB">
        <authorList>
            <consortium name="EnsemblPlants"/>
        </authorList>
    </citation>
    <scope>IDENTIFICATION</scope>
</reference>
<dbReference type="Proteomes" id="UP000008021">
    <property type="component" value="Chromosome 1"/>
</dbReference>
<keyword evidence="2" id="KW-1185">Reference proteome</keyword>
<accession>A0A0E0BVY1</accession>
<dbReference type="AlphaFoldDB" id="A0A0E0BVY1"/>
<sequence>MEGSSPAAALWWPERDDGDRDLRSRSMSICFRREPPLWRNSSSLAICASSLAKNSLAAAAAAVVSISGVTSVSMISIIGAKEGRELVQQEPAVRQIIT</sequence>
<dbReference type="HOGENOM" id="CLU_166383_0_0_1"/>
<proteinExistence type="predicted"/>
<protein>
    <submittedName>
        <fullName evidence="1">Uncharacterized protein</fullName>
    </submittedName>
</protein>
<dbReference type="Gramene" id="OMERI01G00170.2">
    <property type="protein sequence ID" value="OMERI01G00170.2"/>
    <property type="gene ID" value="OMERI01G00170"/>
</dbReference>